<keyword evidence="3" id="KW-1185">Reference proteome</keyword>
<feature type="compositionally biased region" description="Polar residues" evidence="1">
    <location>
        <begin position="7"/>
        <end position="20"/>
    </location>
</feature>
<feature type="region of interest" description="Disordered" evidence="1">
    <location>
        <begin position="109"/>
        <end position="157"/>
    </location>
</feature>
<evidence type="ECO:0000313" key="3">
    <source>
        <dbReference type="Proteomes" id="UP001152795"/>
    </source>
</evidence>
<reference evidence="2" key="1">
    <citation type="submission" date="2020-04" db="EMBL/GenBank/DDBJ databases">
        <authorList>
            <person name="Alioto T."/>
            <person name="Alioto T."/>
            <person name="Gomez Garrido J."/>
        </authorList>
    </citation>
    <scope>NUCLEOTIDE SEQUENCE</scope>
    <source>
        <strain evidence="2">A484AB</strain>
    </source>
</reference>
<feature type="non-terminal residue" evidence="2">
    <location>
        <position position="1"/>
    </location>
</feature>
<accession>A0A7D9L3Q8</accession>
<name>A0A7D9L3Q8_PARCT</name>
<gene>
    <name evidence="2" type="ORF">PACLA_8A022792</name>
</gene>
<evidence type="ECO:0000313" key="2">
    <source>
        <dbReference type="EMBL" id="CAB4026515.1"/>
    </source>
</evidence>
<dbReference type="Proteomes" id="UP001152795">
    <property type="component" value="Unassembled WGS sequence"/>
</dbReference>
<dbReference type="EMBL" id="CACRXK020014241">
    <property type="protein sequence ID" value="CAB4026515.1"/>
    <property type="molecule type" value="Genomic_DNA"/>
</dbReference>
<dbReference type="AlphaFoldDB" id="A0A7D9L3Q8"/>
<feature type="compositionally biased region" description="Basic and acidic residues" evidence="1">
    <location>
        <begin position="21"/>
        <end position="30"/>
    </location>
</feature>
<organism evidence="2 3">
    <name type="scientific">Paramuricea clavata</name>
    <name type="common">Red gorgonian</name>
    <name type="synonym">Violescent sea-whip</name>
    <dbReference type="NCBI Taxonomy" id="317549"/>
    <lineage>
        <taxon>Eukaryota</taxon>
        <taxon>Metazoa</taxon>
        <taxon>Cnidaria</taxon>
        <taxon>Anthozoa</taxon>
        <taxon>Octocorallia</taxon>
        <taxon>Malacalcyonacea</taxon>
        <taxon>Plexauridae</taxon>
        <taxon>Paramuricea</taxon>
    </lineage>
</organism>
<protein>
    <submittedName>
        <fullName evidence="2">Uncharacterized protein</fullName>
    </submittedName>
</protein>
<evidence type="ECO:0000256" key="1">
    <source>
        <dbReference type="SAM" id="MobiDB-lite"/>
    </source>
</evidence>
<proteinExistence type="predicted"/>
<comment type="caution">
    <text evidence="2">The sequence shown here is derived from an EMBL/GenBank/DDBJ whole genome shotgun (WGS) entry which is preliminary data.</text>
</comment>
<feature type="compositionally biased region" description="Polar residues" evidence="1">
    <location>
        <begin position="109"/>
        <end position="121"/>
    </location>
</feature>
<feature type="region of interest" description="Disordered" evidence="1">
    <location>
        <begin position="1"/>
        <end position="30"/>
    </location>
</feature>
<sequence>MADSQELEPSTSTENPSNADRQNKPADRKAYFAKRNASKVCLNTSIERWKRLKEENDIKSDQEFADILLNLYEVSGHHSSIQMRAVETQTNDPDETMESLFGFDMGLIATSTPQNFGNNPSPREHTHDETLTASEVDSDSDSETLTAHGLSSVHVTQ</sequence>